<feature type="transmembrane region" description="Helical" evidence="1">
    <location>
        <begin position="144"/>
        <end position="166"/>
    </location>
</feature>
<feature type="non-terminal residue" evidence="2">
    <location>
        <position position="288"/>
    </location>
</feature>
<name>A0A382MRL2_9ZZZZ</name>
<gene>
    <name evidence="2" type="ORF">METZ01_LOCUS302946</name>
</gene>
<protein>
    <submittedName>
        <fullName evidence="2">Uncharacterized protein</fullName>
    </submittedName>
</protein>
<dbReference type="EMBL" id="UINC01094662">
    <property type="protein sequence ID" value="SVC50092.1"/>
    <property type="molecule type" value="Genomic_DNA"/>
</dbReference>
<feature type="transmembrane region" description="Helical" evidence="1">
    <location>
        <begin position="91"/>
        <end position="118"/>
    </location>
</feature>
<accession>A0A382MRL2</accession>
<feature type="transmembrane region" description="Helical" evidence="1">
    <location>
        <begin position="173"/>
        <end position="193"/>
    </location>
</feature>
<reference evidence="2" key="1">
    <citation type="submission" date="2018-05" db="EMBL/GenBank/DDBJ databases">
        <authorList>
            <person name="Lanie J.A."/>
            <person name="Ng W.-L."/>
            <person name="Kazmierczak K.M."/>
            <person name="Andrzejewski T.M."/>
            <person name="Davidsen T.M."/>
            <person name="Wayne K.J."/>
            <person name="Tettelin H."/>
            <person name="Glass J.I."/>
            <person name="Rusch D."/>
            <person name="Podicherti R."/>
            <person name="Tsui H.-C.T."/>
            <person name="Winkler M.E."/>
        </authorList>
    </citation>
    <scope>NUCLEOTIDE SEQUENCE</scope>
</reference>
<feature type="transmembrane region" description="Helical" evidence="1">
    <location>
        <begin position="20"/>
        <end position="39"/>
    </location>
</feature>
<evidence type="ECO:0000313" key="2">
    <source>
        <dbReference type="EMBL" id="SVC50092.1"/>
    </source>
</evidence>
<feature type="transmembrane region" description="Helical" evidence="1">
    <location>
        <begin position="253"/>
        <end position="275"/>
    </location>
</feature>
<keyword evidence="1" id="KW-0472">Membrane</keyword>
<keyword evidence="1" id="KW-0812">Transmembrane</keyword>
<organism evidence="2">
    <name type="scientific">marine metagenome</name>
    <dbReference type="NCBI Taxonomy" id="408172"/>
    <lineage>
        <taxon>unclassified sequences</taxon>
        <taxon>metagenomes</taxon>
        <taxon>ecological metagenomes</taxon>
    </lineage>
</organism>
<proteinExistence type="predicted"/>
<feature type="transmembrane region" description="Helical" evidence="1">
    <location>
        <begin position="51"/>
        <end position="71"/>
    </location>
</feature>
<feature type="transmembrane region" description="Helical" evidence="1">
    <location>
        <begin position="213"/>
        <end position="232"/>
    </location>
</feature>
<keyword evidence="1" id="KW-1133">Transmembrane helix</keyword>
<sequence length="288" mass="30955">MTKSNIAHTVLERKNATQTMLIGIYSGLVALFVCLIGMVETFGERDIIGGIISMGHTMLIIIAMGGGAIAVNKLREDISTPTAKSNKASFLIEILVGITSGLIVGTTLSVFVFATALVDMRSVLINVSPGLLEMLTLQKPVSQVVMTITILGSLLGGLGAAIFNITPRIRLPLVVGLASVVSLGMLRDMMKIILSREGWPSVLLNFLVKNQGLSITGAITIFATTVVLVTIWPHIPAIYDKIIRVVVTYVPRALQLTVSIIFAITLAMRIFWFIAISDKDLPVLPICN</sequence>
<evidence type="ECO:0000256" key="1">
    <source>
        <dbReference type="SAM" id="Phobius"/>
    </source>
</evidence>
<dbReference type="AlphaFoldDB" id="A0A382MRL2"/>